<keyword evidence="3 7" id="KW-0028">Amino-acid biosynthesis</keyword>
<dbReference type="RefSeq" id="WP_369332506.1">
    <property type="nucleotide sequence ID" value="NZ_JAULBC010000013.1"/>
</dbReference>
<dbReference type="EC" id="6.3.1.1" evidence="7 8"/>
<dbReference type="InterPro" id="IPR004618">
    <property type="entry name" value="AsnA"/>
</dbReference>
<evidence type="ECO:0000256" key="3">
    <source>
        <dbReference type="ARBA" id="ARBA00022605"/>
    </source>
</evidence>
<name>A0ABV3ZNG8_9BACT</name>
<evidence type="ECO:0000256" key="1">
    <source>
        <dbReference type="ARBA" id="ARBA00022490"/>
    </source>
</evidence>
<comment type="similarity">
    <text evidence="7">Belongs to the class-II aminoacyl-tRNA synthetase family. AsnA subfamily.</text>
</comment>
<keyword evidence="1 7" id="KW-0963">Cytoplasm</keyword>
<dbReference type="PIRSF" id="PIRSF001555">
    <property type="entry name" value="Asp_ammon_ligase"/>
    <property type="match status" value="1"/>
</dbReference>
<dbReference type="EMBL" id="JAULBC010000013">
    <property type="protein sequence ID" value="MEX6691090.1"/>
    <property type="molecule type" value="Genomic_DNA"/>
</dbReference>
<organism evidence="10 11">
    <name type="scientific">Danxiaibacter flavus</name>
    <dbReference type="NCBI Taxonomy" id="3049108"/>
    <lineage>
        <taxon>Bacteria</taxon>
        <taxon>Pseudomonadati</taxon>
        <taxon>Bacteroidota</taxon>
        <taxon>Chitinophagia</taxon>
        <taxon>Chitinophagales</taxon>
        <taxon>Chitinophagaceae</taxon>
        <taxon>Danxiaibacter</taxon>
    </lineage>
</organism>
<comment type="pathway">
    <text evidence="7">Amino-acid biosynthesis; L-asparagine biosynthesis; L-asparagine from L-aspartate (ammonia route): step 1/1.</text>
</comment>
<keyword evidence="11" id="KW-1185">Reference proteome</keyword>
<protein>
    <recommendedName>
        <fullName evidence="7 8">Aspartate--ammonia ligase</fullName>
        <ecNumber evidence="7 8">6.3.1.1</ecNumber>
    </recommendedName>
    <alternativeName>
        <fullName evidence="7">Asparagine synthetase A</fullName>
    </alternativeName>
</protein>
<accession>A0ABV3ZNG8</accession>
<gene>
    <name evidence="7 10" type="primary">asnA</name>
    <name evidence="10" type="ORF">QTN47_26510</name>
</gene>
<keyword evidence="4 7" id="KW-0547">Nucleotide-binding</keyword>
<evidence type="ECO:0000256" key="7">
    <source>
        <dbReference type="HAMAP-Rule" id="MF_00555"/>
    </source>
</evidence>
<evidence type="ECO:0000256" key="2">
    <source>
        <dbReference type="ARBA" id="ARBA00022598"/>
    </source>
</evidence>
<dbReference type="PROSITE" id="PS50862">
    <property type="entry name" value="AA_TRNA_LIGASE_II"/>
    <property type="match status" value="1"/>
</dbReference>
<keyword evidence="5 7" id="KW-0067">ATP-binding</keyword>
<keyword evidence="6 7" id="KW-0061">Asparagine biosynthesis</keyword>
<dbReference type="Pfam" id="PF03590">
    <property type="entry name" value="AsnA"/>
    <property type="match status" value="1"/>
</dbReference>
<feature type="domain" description="Aminoacyl-transfer RNA synthetases class-II family profile" evidence="9">
    <location>
        <begin position="105"/>
        <end position="319"/>
    </location>
</feature>
<sequence length="348" mass="39675">MFTKGLYLPDNYHSALNLIETEIAIKFVKDHFEHELAKELYLTRVSAPLFVLESSGYNDDLNGVERPASFPVKDLNDTKALVVHSLAKWKRAALKDYGFAPNTGLYTDMNAIRGDEEMDNTHSIYVDQWDWEKIIRPEERNIAKLKNIVERIYKVLRNMEKEVLERFPVLGDAILPENITFIHAEELLQRYPNDTPKMRENKIAEEYGAVFIIGIGNKLSNDEAHDSRAPDYDDWTTVADNNLPGLNGDIILYYPVLKCALEVSSMGIRVNEDALERQLTITNTTDRKRFTWHQRLLGGELPQTIGGGIGQSRICMFFLRKAHVGEVQSSIWSEEMRGACKAAGVQLL</sequence>
<dbReference type="Gene3D" id="3.30.930.10">
    <property type="entry name" value="Bira Bifunctional Protein, Domain 2"/>
    <property type="match status" value="1"/>
</dbReference>
<dbReference type="InterPro" id="IPR006195">
    <property type="entry name" value="aa-tRNA-synth_II"/>
</dbReference>
<proteinExistence type="inferred from homology"/>
<dbReference type="NCBIfam" id="TIGR00669">
    <property type="entry name" value="asnA"/>
    <property type="match status" value="1"/>
</dbReference>
<comment type="caution">
    <text evidence="10">The sequence shown here is derived from an EMBL/GenBank/DDBJ whole genome shotgun (WGS) entry which is preliminary data.</text>
</comment>
<evidence type="ECO:0000313" key="11">
    <source>
        <dbReference type="Proteomes" id="UP001560573"/>
    </source>
</evidence>
<keyword evidence="2 7" id="KW-0436">Ligase</keyword>
<comment type="subcellular location">
    <subcellularLocation>
        <location evidence="7">Cytoplasm</location>
    </subcellularLocation>
</comment>
<dbReference type="SUPFAM" id="SSF55681">
    <property type="entry name" value="Class II aaRS and biotin synthetases"/>
    <property type="match status" value="1"/>
</dbReference>
<evidence type="ECO:0000256" key="5">
    <source>
        <dbReference type="ARBA" id="ARBA00022840"/>
    </source>
</evidence>
<evidence type="ECO:0000256" key="4">
    <source>
        <dbReference type="ARBA" id="ARBA00022741"/>
    </source>
</evidence>
<evidence type="ECO:0000256" key="6">
    <source>
        <dbReference type="ARBA" id="ARBA00022888"/>
    </source>
</evidence>
<dbReference type="PANTHER" id="PTHR30073">
    <property type="entry name" value="ASPARTATE--AMMONIA LIGASE"/>
    <property type="match status" value="1"/>
</dbReference>
<comment type="catalytic activity">
    <reaction evidence="7">
        <text>L-aspartate + NH4(+) + ATP = L-asparagine + AMP + diphosphate + H(+)</text>
        <dbReference type="Rhea" id="RHEA:11372"/>
        <dbReference type="ChEBI" id="CHEBI:15378"/>
        <dbReference type="ChEBI" id="CHEBI:28938"/>
        <dbReference type="ChEBI" id="CHEBI:29991"/>
        <dbReference type="ChEBI" id="CHEBI:30616"/>
        <dbReference type="ChEBI" id="CHEBI:33019"/>
        <dbReference type="ChEBI" id="CHEBI:58048"/>
        <dbReference type="ChEBI" id="CHEBI:456215"/>
        <dbReference type="EC" id="6.3.1.1"/>
    </reaction>
</comment>
<evidence type="ECO:0000256" key="8">
    <source>
        <dbReference type="NCBIfam" id="TIGR00669"/>
    </source>
</evidence>
<dbReference type="GO" id="GO:0004071">
    <property type="term" value="F:aspartate-ammonia ligase activity"/>
    <property type="evidence" value="ECO:0007669"/>
    <property type="project" value="UniProtKB-EC"/>
</dbReference>
<evidence type="ECO:0000259" key="9">
    <source>
        <dbReference type="PROSITE" id="PS50862"/>
    </source>
</evidence>
<dbReference type="Proteomes" id="UP001560573">
    <property type="component" value="Unassembled WGS sequence"/>
</dbReference>
<evidence type="ECO:0000313" key="10">
    <source>
        <dbReference type="EMBL" id="MEX6691090.1"/>
    </source>
</evidence>
<dbReference type="PANTHER" id="PTHR30073:SF5">
    <property type="entry name" value="ASPARTATE--AMMONIA LIGASE"/>
    <property type="match status" value="1"/>
</dbReference>
<dbReference type="HAMAP" id="MF_00555">
    <property type="entry name" value="AsnA"/>
    <property type="match status" value="1"/>
</dbReference>
<reference evidence="10 11" key="1">
    <citation type="submission" date="2023-07" db="EMBL/GenBank/DDBJ databases">
        <authorList>
            <person name="Lian W.-H."/>
        </authorList>
    </citation>
    <scope>NUCLEOTIDE SEQUENCE [LARGE SCALE GENOMIC DNA]</scope>
    <source>
        <strain evidence="10 11">SYSU DXS3180</strain>
    </source>
</reference>
<dbReference type="InterPro" id="IPR045864">
    <property type="entry name" value="aa-tRNA-synth_II/BPL/LPL"/>
</dbReference>